<feature type="compositionally biased region" description="Basic and acidic residues" evidence="1">
    <location>
        <begin position="143"/>
        <end position="153"/>
    </location>
</feature>
<dbReference type="RefSeq" id="WP_238276963.1">
    <property type="nucleotide sequence ID" value="NZ_BPQL01000019.1"/>
</dbReference>
<evidence type="ECO:0000313" key="3">
    <source>
        <dbReference type="Proteomes" id="UP001549145"/>
    </source>
</evidence>
<evidence type="ECO:0000313" key="2">
    <source>
        <dbReference type="EMBL" id="MET3691727.1"/>
    </source>
</evidence>
<organism evidence="2 3">
    <name type="scientific">Methylobacterium goesingense</name>
    <dbReference type="NCBI Taxonomy" id="243690"/>
    <lineage>
        <taxon>Bacteria</taxon>
        <taxon>Pseudomonadati</taxon>
        <taxon>Pseudomonadota</taxon>
        <taxon>Alphaproteobacteria</taxon>
        <taxon>Hyphomicrobiales</taxon>
        <taxon>Methylobacteriaceae</taxon>
        <taxon>Methylobacterium</taxon>
    </lineage>
</organism>
<keyword evidence="3" id="KW-1185">Reference proteome</keyword>
<evidence type="ECO:0000256" key="1">
    <source>
        <dbReference type="SAM" id="MobiDB-lite"/>
    </source>
</evidence>
<feature type="region of interest" description="Disordered" evidence="1">
    <location>
        <begin position="137"/>
        <end position="162"/>
    </location>
</feature>
<dbReference type="EMBL" id="JBEPMM010000002">
    <property type="protein sequence ID" value="MET3691727.1"/>
    <property type="molecule type" value="Genomic_DNA"/>
</dbReference>
<reference evidence="2 3" key="1">
    <citation type="submission" date="2024-06" db="EMBL/GenBank/DDBJ databases">
        <title>Genomic Encyclopedia of Type Strains, Phase IV (KMG-IV): sequencing the most valuable type-strain genomes for metagenomic binning, comparative biology and taxonomic classification.</title>
        <authorList>
            <person name="Goeker M."/>
        </authorList>
    </citation>
    <scope>NUCLEOTIDE SEQUENCE [LARGE SCALE GENOMIC DNA]</scope>
    <source>
        <strain evidence="2 3">DSM 21331</strain>
    </source>
</reference>
<comment type="caution">
    <text evidence="2">The sequence shown here is derived from an EMBL/GenBank/DDBJ whole genome shotgun (WGS) entry which is preliminary data.</text>
</comment>
<sequence length="162" mass="17299">MPLDVDGLALLKAIMAAPDAFPDIVGEAARAARALVIRQLKAKTLTLSGLRRMYECLGHEVFTLVADDLTEAEARTLVARFDPRHPDGMTAPPHWLRRQIVVLAGGAEPCAGGKTVRTPRPSAPAAAPVVRAIGSPAFTARWDGQDHDPPPRKDKSKAKGKA</sequence>
<name>A0ABV2L1L0_9HYPH</name>
<protein>
    <submittedName>
        <fullName evidence="2">Uncharacterized protein</fullName>
    </submittedName>
</protein>
<accession>A0ABV2L1L0</accession>
<gene>
    <name evidence="2" type="ORF">ABID43_001252</name>
</gene>
<proteinExistence type="predicted"/>
<dbReference type="Proteomes" id="UP001549145">
    <property type="component" value="Unassembled WGS sequence"/>
</dbReference>